<organism evidence="5 6">
    <name type="scientific">Protea cynaroides</name>
    <dbReference type="NCBI Taxonomy" id="273540"/>
    <lineage>
        <taxon>Eukaryota</taxon>
        <taxon>Viridiplantae</taxon>
        <taxon>Streptophyta</taxon>
        <taxon>Embryophyta</taxon>
        <taxon>Tracheophyta</taxon>
        <taxon>Spermatophyta</taxon>
        <taxon>Magnoliopsida</taxon>
        <taxon>Proteales</taxon>
        <taxon>Proteaceae</taxon>
        <taxon>Protea</taxon>
    </lineage>
</organism>
<dbReference type="PANTHER" id="PTHR17920:SF3">
    <property type="entry name" value="TRANSMEMBRANE AND COILED-COIL DOMAIN-CONTAINING PROTEIN 4"/>
    <property type="match status" value="1"/>
</dbReference>
<comment type="caution">
    <text evidence="5">The sequence shown here is derived from an EMBL/GenBank/DDBJ whole genome shotgun (WGS) entry which is preliminary data.</text>
</comment>
<dbReference type="Proteomes" id="UP001141806">
    <property type="component" value="Unassembled WGS sequence"/>
</dbReference>
<keyword evidence="3" id="KW-1133">Transmembrane helix</keyword>
<dbReference type="OrthoDB" id="277931at2759"/>
<keyword evidence="2" id="KW-0812">Transmembrane</keyword>
<dbReference type="InterPro" id="IPR007941">
    <property type="entry name" value="DUF726"/>
</dbReference>
<proteinExistence type="predicted"/>
<dbReference type="AlphaFoldDB" id="A0A9Q0K6L1"/>
<comment type="subcellular location">
    <subcellularLocation>
        <location evidence="1">Membrane</location>
        <topology evidence="1">Multi-pass membrane protein</topology>
    </subcellularLocation>
</comment>
<accession>A0A9Q0K6L1</accession>
<evidence type="ECO:0000256" key="4">
    <source>
        <dbReference type="ARBA" id="ARBA00023136"/>
    </source>
</evidence>
<protein>
    <submittedName>
        <fullName evidence="5">Uncharacterized protein</fullName>
    </submittedName>
</protein>
<name>A0A9Q0K6L1_9MAGN</name>
<dbReference type="Pfam" id="PF05277">
    <property type="entry name" value="DUF726"/>
    <property type="match status" value="1"/>
</dbReference>
<evidence type="ECO:0000256" key="2">
    <source>
        <dbReference type="ARBA" id="ARBA00022692"/>
    </source>
</evidence>
<reference evidence="5" key="1">
    <citation type="journal article" date="2023" name="Plant J.">
        <title>The genome of the king protea, Protea cynaroides.</title>
        <authorList>
            <person name="Chang J."/>
            <person name="Duong T.A."/>
            <person name="Schoeman C."/>
            <person name="Ma X."/>
            <person name="Roodt D."/>
            <person name="Barker N."/>
            <person name="Li Z."/>
            <person name="Van de Peer Y."/>
            <person name="Mizrachi E."/>
        </authorList>
    </citation>
    <scope>NUCLEOTIDE SEQUENCE</scope>
    <source>
        <tissue evidence="5">Young leaves</tissue>
    </source>
</reference>
<sequence length="88" mass="9833">MVAGRFINAYSTNDRILGIAFRASLLTRGLAGIQPVNVPGIQNVDVTELIKGHSSYLWAAQQILERLELDSYYPVFMSFPDKSNEEKS</sequence>
<keyword evidence="4" id="KW-0472">Membrane</keyword>
<evidence type="ECO:0000313" key="5">
    <source>
        <dbReference type="EMBL" id="KAJ4964100.1"/>
    </source>
</evidence>
<dbReference type="EMBL" id="JAMYWD010000008">
    <property type="protein sequence ID" value="KAJ4964100.1"/>
    <property type="molecule type" value="Genomic_DNA"/>
</dbReference>
<dbReference type="GO" id="GO:0016020">
    <property type="term" value="C:membrane"/>
    <property type="evidence" value="ECO:0007669"/>
    <property type="project" value="UniProtKB-SubCell"/>
</dbReference>
<gene>
    <name evidence="5" type="ORF">NE237_024039</name>
</gene>
<evidence type="ECO:0000256" key="3">
    <source>
        <dbReference type="ARBA" id="ARBA00022989"/>
    </source>
</evidence>
<evidence type="ECO:0000313" key="6">
    <source>
        <dbReference type="Proteomes" id="UP001141806"/>
    </source>
</evidence>
<dbReference type="PANTHER" id="PTHR17920">
    <property type="entry name" value="TRANSMEMBRANE AND COILED-COIL DOMAIN-CONTAINING PROTEIN 4 TMCO4"/>
    <property type="match status" value="1"/>
</dbReference>
<evidence type="ECO:0000256" key="1">
    <source>
        <dbReference type="ARBA" id="ARBA00004141"/>
    </source>
</evidence>
<keyword evidence="6" id="KW-1185">Reference proteome</keyword>